<evidence type="ECO:0000313" key="4">
    <source>
        <dbReference type="Proteomes" id="UP000366945"/>
    </source>
</evidence>
<keyword evidence="2" id="KW-0564">Palmitate</keyword>
<dbReference type="GO" id="GO:0016301">
    <property type="term" value="F:kinase activity"/>
    <property type="evidence" value="ECO:0007669"/>
    <property type="project" value="UniProtKB-KW"/>
</dbReference>
<dbReference type="PANTHER" id="PTHR30203">
    <property type="entry name" value="OUTER MEMBRANE CATION EFFLUX PROTEIN"/>
    <property type="match status" value="1"/>
</dbReference>
<proteinExistence type="inferred from homology"/>
<evidence type="ECO:0000256" key="2">
    <source>
        <dbReference type="RuleBase" id="RU362097"/>
    </source>
</evidence>
<reference evidence="3 4" key="1">
    <citation type="submission" date="2019-08" db="EMBL/GenBank/DDBJ databases">
        <authorList>
            <person name="Peeters C."/>
        </authorList>
    </citation>
    <scope>NUCLEOTIDE SEQUENCE [LARGE SCALE GENOMIC DNA]</scope>
    <source>
        <strain evidence="3 4">LMG 31114</strain>
    </source>
</reference>
<dbReference type="Gene3D" id="1.20.1600.10">
    <property type="entry name" value="Outer membrane efflux proteins (OEP)"/>
    <property type="match status" value="1"/>
</dbReference>
<keyword evidence="4" id="KW-1185">Reference proteome</keyword>
<dbReference type="Gene3D" id="2.20.200.10">
    <property type="entry name" value="Outer membrane efflux proteins (OEP)"/>
    <property type="match status" value="1"/>
</dbReference>
<dbReference type="GO" id="GO:0005886">
    <property type="term" value="C:plasma membrane"/>
    <property type="evidence" value="ECO:0007669"/>
    <property type="project" value="UniProtKB-SubCell"/>
</dbReference>
<keyword evidence="2" id="KW-0732">Signal</keyword>
<dbReference type="RefSeq" id="WP_150678982.1">
    <property type="nucleotide sequence ID" value="NZ_CABPSK010000001.1"/>
</dbReference>
<keyword evidence="3" id="KW-0418">Kinase</keyword>
<comment type="subcellular location">
    <subcellularLocation>
        <location evidence="2">Cell membrane</location>
        <topology evidence="2">Lipid-anchor</topology>
    </subcellularLocation>
</comment>
<protein>
    <submittedName>
        <fullName evidence="3">Histidine kinase</fullName>
    </submittedName>
</protein>
<dbReference type="InterPro" id="IPR003423">
    <property type="entry name" value="OMP_efflux"/>
</dbReference>
<name>A0A5E4TY62_9BURK</name>
<dbReference type="NCBIfam" id="TIGR01845">
    <property type="entry name" value="outer_NodT"/>
    <property type="match status" value="1"/>
</dbReference>
<dbReference type="EMBL" id="CABPSK010000001">
    <property type="protein sequence ID" value="VVD92825.1"/>
    <property type="molecule type" value="Genomic_DNA"/>
</dbReference>
<comment type="similarity">
    <text evidence="1 2">Belongs to the outer membrane factor (OMF) (TC 1.B.17) family.</text>
</comment>
<dbReference type="AlphaFoldDB" id="A0A5E4TY62"/>
<dbReference type="OrthoDB" id="9770517at2"/>
<evidence type="ECO:0000313" key="3">
    <source>
        <dbReference type="EMBL" id="VVD92825.1"/>
    </source>
</evidence>
<dbReference type="SUPFAM" id="SSF56954">
    <property type="entry name" value="Outer membrane efflux proteins (OEP)"/>
    <property type="match status" value="1"/>
</dbReference>
<evidence type="ECO:0000256" key="1">
    <source>
        <dbReference type="ARBA" id="ARBA00007613"/>
    </source>
</evidence>
<keyword evidence="3" id="KW-0808">Transferase</keyword>
<feature type="signal peptide" evidence="2">
    <location>
        <begin position="1"/>
        <end position="21"/>
    </location>
</feature>
<dbReference type="GO" id="GO:0015562">
    <property type="term" value="F:efflux transmembrane transporter activity"/>
    <property type="evidence" value="ECO:0007669"/>
    <property type="project" value="InterPro"/>
</dbReference>
<organism evidence="3 4">
    <name type="scientific">Pandoraea pneumonica</name>
    <dbReference type="NCBI Taxonomy" id="2508299"/>
    <lineage>
        <taxon>Bacteria</taxon>
        <taxon>Pseudomonadati</taxon>
        <taxon>Pseudomonadota</taxon>
        <taxon>Betaproteobacteria</taxon>
        <taxon>Burkholderiales</taxon>
        <taxon>Burkholderiaceae</taxon>
        <taxon>Pandoraea</taxon>
    </lineage>
</organism>
<keyword evidence="2" id="KW-0812">Transmembrane</keyword>
<keyword evidence="2" id="KW-1134">Transmembrane beta strand</keyword>
<feature type="chain" id="PRO_5023160942" evidence="2">
    <location>
        <begin position="22"/>
        <end position="499"/>
    </location>
</feature>
<dbReference type="Pfam" id="PF02321">
    <property type="entry name" value="OEP"/>
    <property type="match status" value="2"/>
</dbReference>
<dbReference type="InterPro" id="IPR010131">
    <property type="entry name" value="MdtP/NodT-like"/>
</dbReference>
<sequence>MTHRYAGARGALALAAALSMAGCAVGPDFKTPEAPANAGYTVDALPAGTSAAATTGGGAQRFVAGMDIPAQWWTLFHSPELDALVKEAIEHNPDMDAARAALEAAHEAVRVQQGDYFPQVSASYSPTRQKIAAPLASPAASGDDLYNLHTAQVSVSYTLDLFGANRRQVESLVAQADAQRFALEATYLTLTSNVVAAAIQEASLRGQLSATQEIVALQQHSLDLLHKQYDLGQVAQADVAAQEASLAQAQAAVPPLEKQLAQQRDALARLLGRMPNERIGAQFDLSGLQLPEALPVSLPSQLVEQRPDVRAAQAQWHAAAAAVGVAVAARLPSITLSAGYGASAEIARELFSPGTAFWSLAGSLTQPIFAGGALLHKQRGAEAAYEQAGAQYRGTVLTAFQNVADTLHALRTDADALGASLNAERAAQRSLSIAQKQLELGDISYLTLLNAQQTYQQTRVALVQAQANRYADTVALFQAVGGGWWHRDDMQVVPVAKAG</sequence>
<dbReference type="PANTHER" id="PTHR30203:SF33">
    <property type="entry name" value="BLR4455 PROTEIN"/>
    <property type="match status" value="1"/>
</dbReference>
<dbReference type="PROSITE" id="PS51257">
    <property type="entry name" value="PROKAR_LIPOPROTEIN"/>
    <property type="match status" value="1"/>
</dbReference>
<gene>
    <name evidence="3" type="ORF">PPN31114_01754</name>
</gene>
<accession>A0A5E4TY62</accession>
<keyword evidence="2" id="KW-0472">Membrane</keyword>
<dbReference type="GeneID" id="300403799"/>
<keyword evidence="2" id="KW-0449">Lipoprotein</keyword>
<dbReference type="Proteomes" id="UP000366945">
    <property type="component" value="Unassembled WGS sequence"/>
</dbReference>